<evidence type="ECO:0000256" key="1">
    <source>
        <dbReference type="ARBA" id="ARBA00038097"/>
    </source>
</evidence>
<sequence length="576" mass="63257">MTTADPATTTGESAIAQPPIPFRHYLTTLPGRWPSTEFKAHYAEHQLLSNISFFCPDEPLELPTAPISRDGSNVCGGTATGLVSHVWNRLSPFSGGHTMVNKTTQCTARTTSSNASAVSATNSPSQTPASPSGWVARVGNIDIGNGQFLRTVALEREDGIYTTTTGGQEAAPLVMGHGFGTGIGIFFRNYESLAVRSGRRVYGIDWLGMGLSARPNDLLWLKAARKHPDDPATVHQTEAFFIEALDRWRATMGIEKMVLLGHSFGGYMAALYGLHYPDHVEKLLLVSPMGVGEPPKGFIPWVRQMMEGKATDFFPGFGADRPRATGWVPGTEVELANPNYANLPPQEVQETIAQQAEEYAGVDLPPAEPTAKSDTTDPTTGPSQPAAADGDDERVWKAGTPEHRRQPRLLINNRQLVLKLVAMVWRSHYSPQWVIRRGGPLGSMLVNQYIGRYEYLPLPERNALSDYLYHLASRPGSGEYSLTILTYPFVFARLPLVLRLTTLRVPTVFMYGENDWMDYRGAEAASRQMPVPTRIVHIANAGHNLMVENPEDFNAYVLKELAISGDRVSADLVPDL</sequence>
<feature type="domain" description="AB hydrolase-1" evidence="3">
    <location>
        <begin position="172"/>
        <end position="306"/>
    </location>
</feature>
<evidence type="ECO:0000313" key="5">
    <source>
        <dbReference type="Proteomes" id="UP001150569"/>
    </source>
</evidence>
<proteinExistence type="inferred from homology"/>
<comment type="caution">
    <text evidence="4">The sequence shown here is derived from an EMBL/GenBank/DDBJ whole genome shotgun (WGS) entry which is preliminary data.</text>
</comment>
<dbReference type="AlphaFoldDB" id="A0A9W8DVK8"/>
<dbReference type="PANTHER" id="PTHR42886:SF29">
    <property type="entry name" value="PUMMELIG, ISOFORM A"/>
    <property type="match status" value="1"/>
</dbReference>
<evidence type="ECO:0000313" key="4">
    <source>
        <dbReference type="EMBL" id="KAJ1920494.1"/>
    </source>
</evidence>
<dbReference type="GO" id="GO:0052689">
    <property type="term" value="F:carboxylic ester hydrolase activity"/>
    <property type="evidence" value="ECO:0007669"/>
    <property type="project" value="TreeGrafter"/>
</dbReference>
<dbReference type="OrthoDB" id="7457040at2759"/>
<dbReference type="GO" id="GO:0005739">
    <property type="term" value="C:mitochondrion"/>
    <property type="evidence" value="ECO:0007669"/>
    <property type="project" value="TreeGrafter"/>
</dbReference>
<dbReference type="InterPro" id="IPR000073">
    <property type="entry name" value="AB_hydrolase_1"/>
</dbReference>
<evidence type="ECO:0000256" key="2">
    <source>
        <dbReference type="SAM" id="MobiDB-lite"/>
    </source>
</evidence>
<feature type="region of interest" description="Disordered" evidence="2">
    <location>
        <begin position="107"/>
        <end position="133"/>
    </location>
</feature>
<keyword evidence="5" id="KW-1185">Reference proteome</keyword>
<comment type="similarity">
    <text evidence="1">Belongs to the peptidase S33 family. ABHD4/ABHD5 subfamily.</text>
</comment>
<dbReference type="SUPFAM" id="SSF53474">
    <property type="entry name" value="alpha/beta-Hydrolases"/>
    <property type="match status" value="1"/>
</dbReference>
<organism evidence="4 5">
    <name type="scientific">Tieghemiomyces parasiticus</name>
    <dbReference type="NCBI Taxonomy" id="78921"/>
    <lineage>
        <taxon>Eukaryota</taxon>
        <taxon>Fungi</taxon>
        <taxon>Fungi incertae sedis</taxon>
        <taxon>Zoopagomycota</taxon>
        <taxon>Kickxellomycotina</taxon>
        <taxon>Dimargaritomycetes</taxon>
        <taxon>Dimargaritales</taxon>
        <taxon>Dimargaritaceae</taxon>
        <taxon>Tieghemiomyces</taxon>
    </lineage>
</organism>
<dbReference type="GO" id="GO:0006654">
    <property type="term" value="P:phosphatidic acid biosynthetic process"/>
    <property type="evidence" value="ECO:0007669"/>
    <property type="project" value="TreeGrafter"/>
</dbReference>
<feature type="region of interest" description="Disordered" evidence="2">
    <location>
        <begin position="362"/>
        <end position="393"/>
    </location>
</feature>
<dbReference type="InterPro" id="IPR029058">
    <property type="entry name" value="AB_hydrolase_fold"/>
</dbReference>
<dbReference type="Gene3D" id="3.40.50.1820">
    <property type="entry name" value="alpha/beta hydrolase"/>
    <property type="match status" value="2"/>
</dbReference>
<dbReference type="GO" id="GO:0042171">
    <property type="term" value="F:lysophosphatidic acid acyltransferase activity"/>
    <property type="evidence" value="ECO:0007669"/>
    <property type="project" value="TreeGrafter"/>
</dbReference>
<feature type="compositionally biased region" description="Low complexity" evidence="2">
    <location>
        <begin position="107"/>
        <end position="125"/>
    </location>
</feature>
<name>A0A9W8DVK8_9FUNG</name>
<evidence type="ECO:0000259" key="3">
    <source>
        <dbReference type="Pfam" id="PF00561"/>
    </source>
</evidence>
<dbReference type="GO" id="GO:0055088">
    <property type="term" value="P:lipid homeostasis"/>
    <property type="evidence" value="ECO:0007669"/>
    <property type="project" value="TreeGrafter"/>
</dbReference>
<reference evidence="4" key="1">
    <citation type="submission" date="2022-07" db="EMBL/GenBank/DDBJ databases">
        <title>Phylogenomic reconstructions and comparative analyses of Kickxellomycotina fungi.</title>
        <authorList>
            <person name="Reynolds N.K."/>
            <person name="Stajich J.E."/>
            <person name="Barry K."/>
            <person name="Grigoriev I.V."/>
            <person name="Crous P."/>
            <person name="Smith M.E."/>
        </authorList>
    </citation>
    <scope>NUCLEOTIDE SEQUENCE</scope>
    <source>
        <strain evidence="4">RSA 861</strain>
    </source>
</reference>
<accession>A0A9W8DVK8</accession>
<protein>
    <recommendedName>
        <fullName evidence="3">AB hydrolase-1 domain-containing protein</fullName>
    </recommendedName>
</protein>
<dbReference type="Proteomes" id="UP001150569">
    <property type="component" value="Unassembled WGS sequence"/>
</dbReference>
<dbReference type="Pfam" id="PF00561">
    <property type="entry name" value="Abhydrolase_1"/>
    <property type="match status" value="1"/>
</dbReference>
<dbReference type="EMBL" id="JANBPT010000443">
    <property type="protein sequence ID" value="KAJ1920494.1"/>
    <property type="molecule type" value="Genomic_DNA"/>
</dbReference>
<feature type="compositionally biased region" description="Polar residues" evidence="2">
    <location>
        <begin position="372"/>
        <end position="383"/>
    </location>
</feature>
<gene>
    <name evidence="4" type="ORF">IWQ60_006997</name>
</gene>
<dbReference type="PANTHER" id="PTHR42886">
    <property type="entry name" value="RE40534P-RELATED"/>
    <property type="match status" value="1"/>
</dbReference>